<dbReference type="SUPFAM" id="SSF56219">
    <property type="entry name" value="DNase I-like"/>
    <property type="match status" value="1"/>
</dbReference>
<accession>A0A2V2UR59</accession>
<dbReference type="GO" id="GO:0015937">
    <property type="term" value="P:coenzyme A biosynthetic process"/>
    <property type="evidence" value="ECO:0007669"/>
    <property type="project" value="UniProtKB-KW"/>
</dbReference>
<evidence type="ECO:0000256" key="3">
    <source>
        <dbReference type="ARBA" id="ARBA00022993"/>
    </source>
</evidence>
<sequence>MSFHALQGGDKTDSTLGAYANSVYLKDTPNMEAGSTQVRALSYNFNILPRGCGGFQNERIDNFLKCVNEYDVLLFQEVYAASVLPYFVQKHICFQKRLVDELKERGFTHYVISKQPSYPTIFRHNVHSDNGLIIASRFPIEQCGSYTFSCNKRGSQSVRRGCLFAEVMVPLREGGSVPILFFNVHLRQDESAVATFSQVMETRRFIDSVISNLYAENNEASKIPLVVAGDFNINGIDPHNGGKPTKIFMELMQELQPLGGGLSEVILDTHGYHPSTRPSKLFFPSQTKLNRDSLTPQRQDFFFVTPAVDVRMACIKKFIASSRSPYVYLSDHFGVSATLCVSASDQRIPHKNSTRPLLKTSMSRGIVHEHSNPLLSMKMQFIPLLLTAWAAMYFNSLTLCVLGAVWFLLWCFVSRIHALSNERQFATVRSAVVEGKEAVTLNHPKEYKTLQGVKSLAELWQKTVQHHSMLRCLGQSKESGESEWLTYADVDAKVRELGSGLCALGVVPGDVIGVDCQANREAVILEIACIMYGFTTLTLVGRGNAFRTLIDEHNVKVVFAGRNNVASILTCRSRHLETVVNVHSFYDAEDDAVARDFGITLLLYDGICYNGRLRLVPPPLHVASETVFSLVVDTTTTNLGCSLNVVRMTHADVLRDICTLVATSVLPTSRKKHLVVHFTPFSMVFNRIFVLGLFAHGSSVATSEGASRRAFTVFRPTIMLAVPSLFATSETQLKRKNERYGSVYSWLFEKAFQLRSVLINVHRRDSPVLRLIFFHSTQRLLGGCVEKVVLCVSEESTSYRLEEHIAVCYAPCLREVFFIPSEGVFCVDGIPAPGVRVELEPFDEPSTKNTFGQLTIVRHSAKHTLPIAAKWNDQRTLRLMGPPGGILLPLKGEYVVAAELERIFAQSRYVNDIFLYARPSRPIIAIVSPNRDTVEFEWQQQHPMGVNNNGEAEGGAGSASLSWTELSRYASGLLLADFSCIAKLNGLQASNVPEYVHPHPHSFKDHGNFFTPYGKLRRDCVTRYFTSVIERFYSDTESTFSPTPCYTSSGNSSDIDCVGTLSHDPQFLLQVPAAIDIGGSFAKLLYVQPPGFFEIPDYMVHESSSLSERLGLRTFHFFADAPVLEEQPQCLRSSSVGTVRFAKVPSKRIPDFVAYLEKNKPHNFYAEAFRKSIRATGGGAFKYASIAKKRLHVSFEVMREMDSVVQGLTLLIRSAPWSIFTVDPTTGIHYPHKLQSPPGDTLSPFPCLLVNIGSGISIIKCLGPDGSHVRVGGSPIGGATFWGLVRTMTDVTSWEEVLEIMRLDGPGDNKNVDLLVGDIYGYNAHDLPAMLSVDTVASSFGKLGADRFYEAMAGGSLRRNSGDDNGDVISPLPSPTVSSPTSLWKGKTKPSAIDIVRSLLNMISANITQLAYLHSRVQNVENIFFAGGFVRDNPIIWSHISSTLQYWSKGESHAHFLKHDGYLGVLGSATMPTDSETASK</sequence>
<dbReference type="Gene3D" id="6.10.10.60">
    <property type="match status" value="1"/>
</dbReference>
<dbReference type="PANTHER" id="PTHR12280:SF20">
    <property type="entry name" value="4'-PHOSPHOPANTETHEINE PHOSPHATASE"/>
    <property type="match status" value="1"/>
</dbReference>
<dbReference type="CDD" id="cd24086">
    <property type="entry name" value="ASKHA_NBD_PanK-II_euk"/>
    <property type="match status" value="1"/>
</dbReference>
<dbReference type="SUPFAM" id="SSF56801">
    <property type="entry name" value="Acetyl-CoA synthetase-like"/>
    <property type="match status" value="1"/>
</dbReference>
<keyword evidence="8" id="KW-0808">Transferase</keyword>
<dbReference type="InterPro" id="IPR036691">
    <property type="entry name" value="Endo/exonu/phosph_ase_sf"/>
</dbReference>
<dbReference type="Pfam" id="PF03630">
    <property type="entry name" value="Fumble"/>
    <property type="match status" value="1"/>
</dbReference>
<feature type="domain" description="AMP-dependent synthetase/ligase" evidence="6">
    <location>
        <begin position="480"/>
        <end position="574"/>
    </location>
</feature>
<keyword evidence="5" id="KW-1133">Transmembrane helix</keyword>
<keyword evidence="2" id="KW-0067">ATP-binding</keyword>
<dbReference type="InterPro" id="IPR004567">
    <property type="entry name" value="Type_II_PanK"/>
</dbReference>
<proteinExistence type="predicted"/>
<dbReference type="GO" id="GO:0005634">
    <property type="term" value="C:nucleus"/>
    <property type="evidence" value="ECO:0007669"/>
    <property type="project" value="TreeGrafter"/>
</dbReference>
<evidence type="ECO:0000313" key="9">
    <source>
        <dbReference type="Proteomes" id="UP000246121"/>
    </source>
</evidence>
<comment type="caution">
    <text evidence="8">The sequence shown here is derived from an EMBL/GenBank/DDBJ whole genome shotgun (WGS) entry which is preliminary data.</text>
</comment>
<dbReference type="VEuPathDB" id="TriTrypDB:ECC02_002837"/>
<dbReference type="GO" id="GO:0046856">
    <property type="term" value="P:phosphatidylinositol dephosphorylation"/>
    <property type="evidence" value="ECO:0007669"/>
    <property type="project" value="InterPro"/>
</dbReference>
<dbReference type="PANTHER" id="PTHR12280">
    <property type="entry name" value="PANTOTHENATE KINASE"/>
    <property type="match status" value="1"/>
</dbReference>
<dbReference type="InterPro" id="IPR000873">
    <property type="entry name" value="AMP-dep_synth/lig_dom"/>
</dbReference>
<evidence type="ECO:0000256" key="2">
    <source>
        <dbReference type="ARBA" id="ARBA00022840"/>
    </source>
</evidence>
<dbReference type="GO" id="GO:0005524">
    <property type="term" value="F:ATP binding"/>
    <property type="evidence" value="ECO:0007669"/>
    <property type="project" value="UniProtKB-KW"/>
</dbReference>
<dbReference type="InterPro" id="IPR043129">
    <property type="entry name" value="ATPase_NBD"/>
</dbReference>
<dbReference type="VEuPathDB" id="TriTrypDB:C3747_198g53"/>
<dbReference type="GO" id="GO:0005829">
    <property type="term" value="C:cytosol"/>
    <property type="evidence" value="ECO:0007669"/>
    <property type="project" value="TreeGrafter"/>
</dbReference>
<dbReference type="VEuPathDB" id="TriTrypDB:TcBrA4_0089070"/>
<dbReference type="VEuPathDB" id="TriTrypDB:TcCL_ESM01239"/>
<evidence type="ECO:0000259" key="6">
    <source>
        <dbReference type="Pfam" id="PF00501"/>
    </source>
</evidence>
<keyword evidence="3" id="KW-0173">Coenzyme A biosynthesis</keyword>
<dbReference type="SUPFAM" id="SSF53067">
    <property type="entry name" value="Actin-like ATPase domain"/>
    <property type="match status" value="2"/>
</dbReference>
<organism evidence="8 9">
    <name type="scientific">Trypanosoma cruzi</name>
    <dbReference type="NCBI Taxonomy" id="5693"/>
    <lineage>
        <taxon>Eukaryota</taxon>
        <taxon>Discoba</taxon>
        <taxon>Euglenozoa</taxon>
        <taxon>Kinetoplastea</taxon>
        <taxon>Metakinetoplastina</taxon>
        <taxon>Trypanosomatida</taxon>
        <taxon>Trypanosomatidae</taxon>
        <taxon>Trypanosoma</taxon>
        <taxon>Schizotrypanum</taxon>
    </lineage>
</organism>
<feature type="region of interest" description="Disordered" evidence="4">
    <location>
        <begin position="1360"/>
        <end position="1383"/>
    </location>
</feature>
<dbReference type="InterPro" id="IPR042099">
    <property type="entry name" value="ANL_N_sf"/>
</dbReference>
<dbReference type="VEuPathDB" id="TriTrypDB:TcYC6_0044630"/>
<dbReference type="Gene3D" id="3.60.10.10">
    <property type="entry name" value="Endonuclease/exonuclease/phosphatase"/>
    <property type="match status" value="1"/>
</dbReference>
<dbReference type="Proteomes" id="UP000246121">
    <property type="component" value="Unassembled WGS sequence"/>
</dbReference>
<evidence type="ECO:0000256" key="1">
    <source>
        <dbReference type="ARBA" id="ARBA00022741"/>
    </source>
</evidence>
<dbReference type="VEuPathDB" id="TriTrypDB:TCDM_08599"/>
<reference evidence="8 9" key="1">
    <citation type="journal article" date="2018" name="Microb. Genom.">
        <title>Expanding an expanded genome: long-read sequencing of Trypanosoma cruzi.</title>
        <authorList>
            <person name="Berna L."/>
            <person name="Rodriguez M."/>
            <person name="Chiribao M.L."/>
            <person name="Parodi-Talice A."/>
            <person name="Pita S."/>
            <person name="Rijo G."/>
            <person name="Alvarez-Valin F."/>
            <person name="Robello C."/>
        </authorList>
    </citation>
    <scope>NUCLEOTIDE SEQUENCE [LARGE SCALE GENOMIC DNA]</scope>
    <source>
        <strain evidence="8 9">Dm28c</strain>
    </source>
</reference>
<keyword evidence="5" id="KW-0812">Transmembrane</keyword>
<dbReference type="VEuPathDB" id="TriTrypDB:TcG_06854"/>
<dbReference type="VEuPathDB" id="TriTrypDB:Tc_MARK_583"/>
<protein>
    <submittedName>
        <fullName evidence="8">Putative pantothenate kinase subunit</fullName>
    </submittedName>
</protein>
<dbReference type="VEuPathDB" id="TriTrypDB:BCY84_12882"/>
<dbReference type="VEuPathDB" id="TriTrypDB:TCDM_08600"/>
<keyword evidence="8" id="KW-0418">Kinase</keyword>
<dbReference type="GO" id="GO:0016791">
    <property type="term" value="F:phosphatase activity"/>
    <property type="evidence" value="ECO:0007669"/>
    <property type="project" value="InterPro"/>
</dbReference>
<dbReference type="Gene3D" id="3.30.420.510">
    <property type="match status" value="1"/>
</dbReference>
<dbReference type="VEuPathDB" id="TriTrypDB:TcCLB.506779.80"/>
<dbReference type="EMBL" id="PRFA01000112">
    <property type="protein sequence ID" value="PWU86725.1"/>
    <property type="molecule type" value="Genomic_DNA"/>
</dbReference>
<dbReference type="InterPro" id="IPR000300">
    <property type="entry name" value="IPPc"/>
</dbReference>
<dbReference type="VEuPathDB" id="TriTrypDB:TCSYLVIO_001737"/>
<name>A0A2V2UR59_TRYCR</name>
<dbReference type="Gene3D" id="3.30.420.40">
    <property type="match status" value="1"/>
</dbReference>
<dbReference type="GO" id="GO:0004594">
    <property type="term" value="F:pantothenate kinase activity"/>
    <property type="evidence" value="ECO:0007669"/>
    <property type="project" value="TreeGrafter"/>
</dbReference>
<evidence type="ECO:0000259" key="7">
    <source>
        <dbReference type="Pfam" id="PF22669"/>
    </source>
</evidence>
<dbReference type="Gene3D" id="3.40.50.12780">
    <property type="entry name" value="N-terminal domain of ligase-like"/>
    <property type="match status" value="1"/>
</dbReference>
<keyword evidence="1" id="KW-0547">Nucleotide-binding</keyword>
<dbReference type="VEuPathDB" id="TriTrypDB:TcCLB.511153.120"/>
<feature type="transmembrane region" description="Helical" evidence="5">
    <location>
        <begin position="381"/>
        <end position="413"/>
    </location>
</feature>
<evidence type="ECO:0000313" key="8">
    <source>
        <dbReference type="EMBL" id="PWU86725.1"/>
    </source>
</evidence>
<keyword evidence="5" id="KW-0472">Membrane</keyword>
<gene>
    <name evidence="8" type="ORF">C4B63_112g23</name>
</gene>
<evidence type="ECO:0000256" key="4">
    <source>
        <dbReference type="SAM" id="MobiDB-lite"/>
    </source>
</evidence>
<dbReference type="Pfam" id="PF22669">
    <property type="entry name" value="Exo_endo_phos2"/>
    <property type="match status" value="1"/>
</dbReference>
<dbReference type="VEuPathDB" id="TriTrypDB:C4B63_112g23"/>
<dbReference type="VEuPathDB" id="TriTrypDB:TcCL_ESM01238"/>
<evidence type="ECO:0000256" key="5">
    <source>
        <dbReference type="SAM" id="Phobius"/>
    </source>
</evidence>
<dbReference type="Pfam" id="PF00501">
    <property type="entry name" value="AMP-binding"/>
    <property type="match status" value="1"/>
</dbReference>
<feature type="domain" description="Inositol polyphosphate-related phosphatase" evidence="7">
    <location>
        <begin position="43"/>
        <end position="337"/>
    </location>
</feature>